<gene>
    <name evidence="7" type="ORF">LUZ61_009593</name>
</gene>
<dbReference type="Pfam" id="PF00319">
    <property type="entry name" value="SRF-TF"/>
    <property type="match status" value="1"/>
</dbReference>
<dbReference type="SUPFAM" id="SSF55455">
    <property type="entry name" value="SRF-like"/>
    <property type="match status" value="1"/>
</dbReference>
<dbReference type="AlphaFoldDB" id="A0AAD5ZXP6"/>
<name>A0AAD5ZXP6_9POAL</name>
<evidence type="ECO:0000256" key="5">
    <source>
        <dbReference type="ARBA" id="ARBA00023242"/>
    </source>
</evidence>
<evidence type="ECO:0000313" key="7">
    <source>
        <dbReference type="EMBL" id="KAJ3705888.1"/>
    </source>
</evidence>
<dbReference type="GO" id="GO:0003677">
    <property type="term" value="F:DNA binding"/>
    <property type="evidence" value="ECO:0007669"/>
    <property type="project" value="UniProtKB-KW"/>
</dbReference>
<comment type="caution">
    <text evidence="7">The sequence shown here is derived from an EMBL/GenBank/DDBJ whole genome shotgun (WGS) entry which is preliminary data.</text>
</comment>
<dbReference type="InterPro" id="IPR002100">
    <property type="entry name" value="TF_MADSbox"/>
</dbReference>
<dbReference type="GO" id="GO:0005634">
    <property type="term" value="C:nucleus"/>
    <property type="evidence" value="ECO:0007669"/>
    <property type="project" value="UniProtKB-SubCell"/>
</dbReference>
<dbReference type="GO" id="GO:0046983">
    <property type="term" value="F:protein dimerization activity"/>
    <property type="evidence" value="ECO:0007669"/>
    <property type="project" value="InterPro"/>
</dbReference>
<comment type="subcellular location">
    <subcellularLocation>
        <location evidence="1">Nucleus</location>
    </subcellularLocation>
</comment>
<dbReference type="InterPro" id="IPR050142">
    <property type="entry name" value="MADS-box/MEF2_TF"/>
</dbReference>
<dbReference type="PANTHER" id="PTHR48019">
    <property type="entry name" value="SERUM RESPONSE FACTOR HOMOLOG"/>
    <property type="match status" value="1"/>
</dbReference>
<keyword evidence="5" id="KW-0539">Nucleus</keyword>
<keyword evidence="8" id="KW-1185">Reference proteome</keyword>
<keyword evidence="4" id="KW-0804">Transcription</keyword>
<dbReference type="EMBL" id="JAMRDG010000001">
    <property type="protein sequence ID" value="KAJ3705888.1"/>
    <property type="molecule type" value="Genomic_DNA"/>
</dbReference>
<reference evidence="7 8" key="1">
    <citation type="journal article" date="2022" name="Cell">
        <title>Repeat-based holocentromeres influence genome architecture and karyotype evolution.</title>
        <authorList>
            <person name="Hofstatter P.G."/>
            <person name="Thangavel G."/>
            <person name="Lux T."/>
            <person name="Neumann P."/>
            <person name="Vondrak T."/>
            <person name="Novak P."/>
            <person name="Zhang M."/>
            <person name="Costa L."/>
            <person name="Castellani M."/>
            <person name="Scott A."/>
            <person name="Toegelov H."/>
            <person name="Fuchs J."/>
            <person name="Mata-Sucre Y."/>
            <person name="Dias Y."/>
            <person name="Vanzela A.L.L."/>
            <person name="Huettel B."/>
            <person name="Almeida C.C.S."/>
            <person name="Simkova H."/>
            <person name="Souza G."/>
            <person name="Pedrosa-Harand A."/>
            <person name="Macas J."/>
            <person name="Mayer K.F.X."/>
            <person name="Houben A."/>
            <person name="Marques A."/>
        </authorList>
    </citation>
    <scope>NUCLEOTIDE SEQUENCE [LARGE SCALE GENOMIC DNA]</scope>
    <source>
        <strain evidence="7">RhyTen1mFocal</strain>
    </source>
</reference>
<keyword evidence="3" id="KW-0238">DNA-binding</keyword>
<keyword evidence="2" id="KW-0805">Transcription regulation</keyword>
<dbReference type="PRINTS" id="PR00404">
    <property type="entry name" value="MADSDOMAIN"/>
</dbReference>
<dbReference type="Proteomes" id="UP001210211">
    <property type="component" value="Unassembled WGS sequence"/>
</dbReference>
<dbReference type="PROSITE" id="PS50066">
    <property type="entry name" value="MADS_BOX_2"/>
    <property type="match status" value="1"/>
</dbReference>
<accession>A0AAD5ZXP6</accession>
<evidence type="ECO:0000256" key="2">
    <source>
        <dbReference type="ARBA" id="ARBA00023015"/>
    </source>
</evidence>
<proteinExistence type="predicted"/>
<evidence type="ECO:0000256" key="1">
    <source>
        <dbReference type="ARBA" id="ARBA00004123"/>
    </source>
</evidence>
<evidence type="ECO:0000313" key="8">
    <source>
        <dbReference type="Proteomes" id="UP001210211"/>
    </source>
</evidence>
<dbReference type="SMART" id="SM00432">
    <property type="entry name" value="MADS"/>
    <property type="match status" value="1"/>
</dbReference>
<evidence type="ECO:0000256" key="3">
    <source>
        <dbReference type="ARBA" id="ARBA00023125"/>
    </source>
</evidence>
<protein>
    <recommendedName>
        <fullName evidence="6">MADS-box domain-containing protein</fullName>
    </recommendedName>
</protein>
<feature type="domain" description="MADS-box" evidence="6">
    <location>
        <begin position="20"/>
        <end position="80"/>
    </location>
</feature>
<evidence type="ECO:0000259" key="6">
    <source>
        <dbReference type="PROSITE" id="PS50066"/>
    </source>
</evidence>
<organism evidence="7 8">
    <name type="scientific">Rhynchospora tenuis</name>
    <dbReference type="NCBI Taxonomy" id="198213"/>
    <lineage>
        <taxon>Eukaryota</taxon>
        <taxon>Viridiplantae</taxon>
        <taxon>Streptophyta</taxon>
        <taxon>Embryophyta</taxon>
        <taxon>Tracheophyta</taxon>
        <taxon>Spermatophyta</taxon>
        <taxon>Magnoliopsida</taxon>
        <taxon>Liliopsida</taxon>
        <taxon>Poales</taxon>
        <taxon>Cyperaceae</taxon>
        <taxon>Cyperoideae</taxon>
        <taxon>Rhynchosporeae</taxon>
        <taxon>Rhynchospora</taxon>
    </lineage>
</organism>
<dbReference type="Gene3D" id="3.40.1810.10">
    <property type="entry name" value="Transcription factor, MADS-box"/>
    <property type="match status" value="1"/>
</dbReference>
<evidence type="ECO:0000256" key="4">
    <source>
        <dbReference type="ARBA" id="ARBA00023163"/>
    </source>
</evidence>
<dbReference type="InterPro" id="IPR036879">
    <property type="entry name" value="TF_MADSbox_sf"/>
</dbReference>
<sequence length="144" mass="15766">MENGEASGSSSIPLEKKKIGGKKKIPIELISNKEARQVCFSKRRQGLFKKAKELSVLCGANVKVLTFSPAGKPYPFTSPSEQSDNATTLSNLPDLSRKVSELRAKIDATVKEKMTALKHVAQGSQVAHGVLIWQRQICLNCRQS</sequence>